<organism evidence="2 3">
    <name type="scientific">Cotesia glomerata</name>
    <name type="common">Lepidopteran parasitic wasp</name>
    <name type="synonym">Apanteles glomeratus</name>
    <dbReference type="NCBI Taxonomy" id="32391"/>
    <lineage>
        <taxon>Eukaryota</taxon>
        <taxon>Metazoa</taxon>
        <taxon>Ecdysozoa</taxon>
        <taxon>Arthropoda</taxon>
        <taxon>Hexapoda</taxon>
        <taxon>Insecta</taxon>
        <taxon>Pterygota</taxon>
        <taxon>Neoptera</taxon>
        <taxon>Endopterygota</taxon>
        <taxon>Hymenoptera</taxon>
        <taxon>Apocrita</taxon>
        <taxon>Ichneumonoidea</taxon>
        <taxon>Braconidae</taxon>
        <taxon>Microgastrinae</taxon>
        <taxon>Cotesia</taxon>
    </lineage>
</organism>
<dbReference type="EMBL" id="JAHXZJ010001119">
    <property type="protein sequence ID" value="KAH0553597.1"/>
    <property type="molecule type" value="Genomic_DNA"/>
</dbReference>
<evidence type="ECO:0000256" key="1">
    <source>
        <dbReference type="SAM" id="MobiDB-lite"/>
    </source>
</evidence>
<feature type="region of interest" description="Disordered" evidence="1">
    <location>
        <begin position="1"/>
        <end position="22"/>
    </location>
</feature>
<evidence type="ECO:0000313" key="2">
    <source>
        <dbReference type="EMBL" id="KAH0553597.1"/>
    </source>
</evidence>
<reference evidence="2 3" key="1">
    <citation type="journal article" date="2021" name="J. Hered.">
        <title>A chromosome-level genome assembly of the parasitoid wasp, Cotesia glomerata (Hymenoptera: Braconidae).</title>
        <authorList>
            <person name="Pinto B.J."/>
            <person name="Weis J.J."/>
            <person name="Gamble T."/>
            <person name="Ode P.J."/>
            <person name="Paul R."/>
            <person name="Zaspel J.M."/>
        </authorList>
    </citation>
    <scope>NUCLEOTIDE SEQUENCE [LARGE SCALE GENOMIC DNA]</scope>
    <source>
        <strain evidence="2">CgM1</strain>
    </source>
</reference>
<accession>A0AAV7IP64</accession>
<comment type="caution">
    <text evidence="2">The sequence shown here is derived from an EMBL/GenBank/DDBJ whole genome shotgun (WGS) entry which is preliminary data.</text>
</comment>
<evidence type="ECO:0000313" key="3">
    <source>
        <dbReference type="Proteomes" id="UP000826195"/>
    </source>
</evidence>
<dbReference type="Proteomes" id="UP000826195">
    <property type="component" value="Unassembled WGS sequence"/>
</dbReference>
<sequence>MKKRIFEAGTNEKRKEDDNVRKKEGKRYARLFLYSSRHQHAILLYGGQPNLNPPTDIRRYTRYPVPGTQYPHESAPGIILIHGFALPHALLP</sequence>
<proteinExistence type="predicted"/>
<keyword evidence="3" id="KW-1185">Reference proteome</keyword>
<name>A0AAV7IP64_COTGL</name>
<gene>
    <name evidence="2" type="ORF">KQX54_002589</name>
</gene>
<dbReference type="AlphaFoldDB" id="A0AAV7IP64"/>
<protein>
    <submittedName>
        <fullName evidence="2">Uncharacterized protein</fullName>
    </submittedName>
</protein>